<dbReference type="InterPro" id="IPR002725">
    <property type="entry name" value="YgjP-like_metallopeptidase"/>
</dbReference>
<reference evidence="2" key="2">
    <citation type="journal article" date="2021" name="PeerJ">
        <title>Extensive microbial diversity within the chicken gut microbiome revealed by metagenomics and culture.</title>
        <authorList>
            <person name="Gilroy R."/>
            <person name="Ravi A."/>
            <person name="Getino M."/>
            <person name="Pursley I."/>
            <person name="Horton D.L."/>
            <person name="Alikhan N.F."/>
            <person name="Baker D."/>
            <person name="Gharbi K."/>
            <person name="Hall N."/>
            <person name="Watson M."/>
            <person name="Adriaenssens E.M."/>
            <person name="Foster-Nyarko E."/>
            <person name="Jarju S."/>
            <person name="Secka A."/>
            <person name="Antonio M."/>
            <person name="Oren A."/>
            <person name="Chaudhuri R.R."/>
            <person name="La Ragione R."/>
            <person name="Hildebrand F."/>
            <person name="Pallen M.J."/>
        </authorList>
    </citation>
    <scope>NUCLEOTIDE SEQUENCE</scope>
    <source>
        <strain evidence="2">ChiW17-6978</strain>
    </source>
</reference>
<dbReference type="Gene3D" id="3.30.2010.10">
    <property type="entry name" value="Metalloproteases ('zincins'), catalytic domain"/>
    <property type="match status" value="1"/>
</dbReference>
<accession>A0A9D1GQ54</accession>
<proteinExistence type="predicted"/>
<gene>
    <name evidence="2" type="ORF">IAD46_02240</name>
</gene>
<dbReference type="InterPro" id="IPR053136">
    <property type="entry name" value="UTP_pyrophosphatase-like"/>
</dbReference>
<evidence type="ECO:0000313" key="2">
    <source>
        <dbReference type="EMBL" id="HIT49825.1"/>
    </source>
</evidence>
<evidence type="ECO:0000313" key="3">
    <source>
        <dbReference type="Proteomes" id="UP000886758"/>
    </source>
</evidence>
<dbReference type="Pfam" id="PF01863">
    <property type="entry name" value="YgjP-like"/>
    <property type="match status" value="1"/>
</dbReference>
<dbReference type="PANTHER" id="PTHR30399">
    <property type="entry name" value="UNCHARACTERIZED PROTEIN YGJP"/>
    <property type="match status" value="1"/>
</dbReference>
<reference evidence="2" key="1">
    <citation type="submission" date="2020-10" db="EMBL/GenBank/DDBJ databases">
        <authorList>
            <person name="Gilroy R."/>
        </authorList>
    </citation>
    <scope>NUCLEOTIDE SEQUENCE</scope>
    <source>
        <strain evidence="2">ChiW17-6978</strain>
    </source>
</reference>
<sequence length="224" mass="26748">MKTIHVHQQCFFVEVKKKPSNKKIYLRLKNGIVFITSPVDLSDESIIDIIRNHFHSIMKLMPKKSQLEEEMHFLGKKYPLKIVRASFDRVQIEEDTFVLYASKTDAVSLEKLTALFYNAELKKIVAKYLPVLQKQFEIKEPVRVCYKNVKSYFGECFPKKKTIILASRLAKYDLSYILSVLYHEFAHFKYPHHQKEFYDYLESFFPNYKAVQHRLRSISYQDRF</sequence>
<name>A0A9D1GQ54_9MOLU</name>
<dbReference type="PANTHER" id="PTHR30399:SF1">
    <property type="entry name" value="UTP PYROPHOSPHATASE"/>
    <property type="match status" value="1"/>
</dbReference>
<evidence type="ECO:0000259" key="1">
    <source>
        <dbReference type="Pfam" id="PF01863"/>
    </source>
</evidence>
<feature type="domain" description="YgjP-like metallopeptidase" evidence="1">
    <location>
        <begin position="22"/>
        <end position="217"/>
    </location>
</feature>
<protein>
    <submittedName>
        <fullName evidence="2">DUF45 domain-containing protein</fullName>
    </submittedName>
</protein>
<comment type="caution">
    <text evidence="2">The sequence shown here is derived from an EMBL/GenBank/DDBJ whole genome shotgun (WGS) entry which is preliminary data.</text>
</comment>
<organism evidence="2 3">
    <name type="scientific">Candidatus Pelethenecus faecipullorum</name>
    <dbReference type="NCBI Taxonomy" id="2840900"/>
    <lineage>
        <taxon>Bacteria</taxon>
        <taxon>Bacillati</taxon>
        <taxon>Mycoplasmatota</taxon>
        <taxon>Mollicutes</taxon>
        <taxon>Candidatus Pelethenecus</taxon>
    </lineage>
</organism>
<dbReference type="Proteomes" id="UP000886758">
    <property type="component" value="Unassembled WGS sequence"/>
</dbReference>
<dbReference type="AlphaFoldDB" id="A0A9D1GQ54"/>
<dbReference type="EMBL" id="DVLF01000072">
    <property type="protein sequence ID" value="HIT49825.1"/>
    <property type="molecule type" value="Genomic_DNA"/>
</dbReference>